<feature type="domain" description="Gfo/Idh/MocA-like oxidoreductase C-terminal" evidence="4">
    <location>
        <begin position="135"/>
        <end position="346"/>
    </location>
</feature>
<keyword evidence="6" id="KW-1185">Reference proteome</keyword>
<reference evidence="5 6" key="1">
    <citation type="submission" date="2019-03" db="EMBL/GenBank/DDBJ databases">
        <title>Genomic Encyclopedia of Type Strains, Phase IV (KMG-IV): sequencing the most valuable type-strain genomes for metagenomic binning, comparative biology and taxonomic classification.</title>
        <authorList>
            <person name="Goeker M."/>
        </authorList>
    </citation>
    <scope>NUCLEOTIDE SEQUENCE [LARGE SCALE GENOMIC DNA]</scope>
    <source>
        <strain evidence="5 6">DSM 25287</strain>
    </source>
</reference>
<dbReference type="OrthoDB" id="9774191at2"/>
<dbReference type="InterPro" id="IPR004104">
    <property type="entry name" value="Gfo/Idh/MocA-like_OxRdtase_C"/>
</dbReference>
<dbReference type="PANTHER" id="PTHR43708">
    <property type="entry name" value="CONSERVED EXPRESSED OXIDOREDUCTASE (EUROFUNG)"/>
    <property type="match status" value="1"/>
</dbReference>
<dbReference type="NCBIfam" id="NF008607">
    <property type="entry name" value="PRK11579.1"/>
    <property type="match status" value="1"/>
</dbReference>
<keyword evidence="2" id="KW-0560">Oxidoreductase</keyword>
<dbReference type="EMBL" id="SLWY01000012">
    <property type="protein sequence ID" value="TCO80736.1"/>
    <property type="molecule type" value="Genomic_DNA"/>
</dbReference>
<dbReference type="Pfam" id="PF02894">
    <property type="entry name" value="GFO_IDH_MocA_C"/>
    <property type="match status" value="1"/>
</dbReference>
<dbReference type="SUPFAM" id="SSF51735">
    <property type="entry name" value="NAD(P)-binding Rossmann-fold domains"/>
    <property type="match status" value="1"/>
</dbReference>
<accession>A0A4R2L9C6</accession>
<dbReference type="PANTHER" id="PTHR43708:SF5">
    <property type="entry name" value="CONSERVED EXPRESSED OXIDOREDUCTASE (EUROFUNG)-RELATED"/>
    <property type="match status" value="1"/>
</dbReference>
<evidence type="ECO:0000313" key="6">
    <source>
        <dbReference type="Proteomes" id="UP000295765"/>
    </source>
</evidence>
<dbReference type="Proteomes" id="UP000295765">
    <property type="component" value="Unassembled WGS sequence"/>
</dbReference>
<dbReference type="RefSeq" id="WP_132542961.1">
    <property type="nucleotide sequence ID" value="NZ_SLWY01000012.1"/>
</dbReference>
<sequence length="349" mass="38342">MEQIDVGVIGSGLSARVFHLPVIGAVPALRLRTVVERRGDEIRRLYPALGVVREVDELLRDAAIGLVVITTPNGSHFELAQKALLADKHVVVEKPFTVTSTQAQQLIDLAQARNRVLSVYHNRRWDGDFLTVQRLLAGGQLGRLVEYESHFDRFRARPRPGSWREQAGEGTGMLYDLGSHLIDQAQVLFGRPRMIGADIRTQRDDASADDSFDLLLHYDGLKVMLKAGMLVRGPSPRFILHGTAGSFVKYGLDPQEDALRRGLVPPAADWGVEPAAQWGRLDTEIGGLHVAGQVETLAGAYPEFYRNVAAAIAGREALAVRPEQARDTIRLIELALASNAERRTLAVDG</sequence>
<protein>
    <submittedName>
        <fullName evidence="5">Putative dehydrogenase</fullName>
    </submittedName>
</protein>
<dbReference type="GO" id="GO:0016491">
    <property type="term" value="F:oxidoreductase activity"/>
    <property type="evidence" value="ECO:0007669"/>
    <property type="project" value="UniProtKB-KW"/>
</dbReference>
<dbReference type="InterPro" id="IPR051317">
    <property type="entry name" value="Gfo/Idh/MocA_oxidoreduct"/>
</dbReference>
<dbReference type="InterPro" id="IPR036291">
    <property type="entry name" value="NAD(P)-bd_dom_sf"/>
</dbReference>
<dbReference type="InterPro" id="IPR000683">
    <property type="entry name" value="Gfo/Idh/MocA-like_OxRdtase_N"/>
</dbReference>
<organism evidence="5 6">
    <name type="scientific">Plasticicumulans lactativorans</name>
    <dbReference type="NCBI Taxonomy" id="1133106"/>
    <lineage>
        <taxon>Bacteria</taxon>
        <taxon>Pseudomonadati</taxon>
        <taxon>Pseudomonadota</taxon>
        <taxon>Gammaproteobacteria</taxon>
        <taxon>Candidatus Competibacteraceae</taxon>
        <taxon>Plasticicumulans</taxon>
    </lineage>
</organism>
<evidence type="ECO:0000259" key="3">
    <source>
        <dbReference type="Pfam" id="PF01408"/>
    </source>
</evidence>
<dbReference type="Gene3D" id="3.40.50.720">
    <property type="entry name" value="NAD(P)-binding Rossmann-like Domain"/>
    <property type="match status" value="1"/>
</dbReference>
<dbReference type="Gene3D" id="3.30.360.10">
    <property type="entry name" value="Dihydrodipicolinate Reductase, domain 2"/>
    <property type="match status" value="1"/>
</dbReference>
<comment type="similarity">
    <text evidence="1">Belongs to the Gfo/Idh/MocA family.</text>
</comment>
<dbReference type="GO" id="GO:0000166">
    <property type="term" value="F:nucleotide binding"/>
    <property type="evidence" value="ECO:0007669"/>
    <property type="project" value="InterPro"/>
</dbReference>
<evidence type="ECO:0000313" key="5">
    <source>
        <dbReference type="EMBL" id="TCO80736.1"/>
    </source>
</evidence>
<feature type="domain" description="Gfo/Idh/MocA-like oxidoreductase N-terminal" evidence="3">
    <location>
        <begin position="5"/>
        <end position="121"/>
    </location>
</feature>
<comment type="caution">
    <text evidence="5">The sequence shown here is derived from an EMBL/GenBank/DDBJ whole genome shotgun (WGS) entry which is preliminary data.</text>
</comment>
<dbReference type="AlphaFoldDB" id="A0A4R2L9C6"/>
<dbReference type="Pfam" id="PF01408">
    <property type="entry name" value="GFO_IDH_MocA"/>
    <property type="match status" value="1"/>
</dbReference>
<gene>
    <name evidence="5" type="ORF">EV699_11271</name>
</gene>
<evidence type="ECO:0000259" key="4">
    <source>
        <dbReference type="Pfam" id="PF02894"/>
    </source>
</evidence>
<evidence type="ECO:0000256" key="2">
    <source>
        <dbReference type="ARBA" id="ARBA00023002"/>
    </source>
</evidence>
<name>A0A4R2L9C6_9GAMM</name>
<dbReference type="SUPFAM" id="SSF55347">
    <property type="entry name" value="Glyceraldehyde-3-phosphate dehydrogenase-like, C-terminal domain"/>
    <property type="match status" value="1"/>
</dbReference>
<evidence type="ECO:0000256" key="1">
    <source>
        <dbReference type="ARBA" id="ARBA00010928"/>
    </source>
</evidence>
<proteinExistence type="inferred from homology"/>